<evidence type="ECO:0000259" key="3">
    <source>
        <dbReference type="Pfam" id="PF07715"/>
    </source>
</evidence>
<dbReference type="EMBL" id="BAABHD010000084">
    <property type="protein sequence ID" value="GAA4470207.1"/>
    <property type="molecule type" value="Genomic_DNA"/>
</dbReference>
<dbReference type="PANTHER" id="PTHR30069">
    <property type="entry name" value="TONB-DEPENDENT OUTER MEMBRANE RECEPTOR"/>
    <property type="match status" value="1"/>
</dbReference>
<dbReference type="SUPFAM" id="SSF49464">
    <property type="entry name" value="Carboxypeptidase regulatory domain-like"/>
    <property type="match status" value="1"/>
</dbReference>
<proteinExistence type="predicted"/>
<keyword evidence="4" id="KW-0675">Receptor</keyword>
<dbReference type="Pfam" id="PF07715">
    <property type="entry name" value="Plug"/>
    <property type="match status" value="1"/>
</dbReference>
<evidence type="ECO:0000313" key="5">
    <source>
        <dbReference type="Proteomes" id="UP001501175"/>
    </source>
</evidence>
<dbReference type="InterPro" id="IPR008969">
    <property type="entry name" value="CarboxyPept-like_regulatory"/>
</dbReference>
<feature type="signal peptide" evidence="2">
    <location>
        <begin position="1"/>
        <end position="18"/>
    </location>
</feature>
<keyword evidence="5" id="KW-1185">Reference proteome</keyword>
<feature type="chain" id="PRO_5046571203" evidence="2">
    <location>
        <begin position="19"/>
        <end position="718"/>
    </location>
</feature>
<sequence>MKNWSFVFSLLLAIPTLAQVKIAGSVTDTKGEALPGVSVFLKDTYSGASTNEKGEYRFTATEKGSQMLVVSMVGYKEVQQPVQLDQETVIVSVTLEEAINRLEGVTITAGSFEASDGKKSVMLKPLDIVTTASAVGDLAGAINTLPGTQKNGESGRLFVRGGASNEARLFIDGLYVQNPFQLSAPNLPTRTRFSPFIFKGTNFSTGGYSAEYGQALSSTLVLNTIDYPARTQTDLSLLSVGGSLSHTQHSERTSVTADASYFNLAPYYGLISQNVRWTKPPVSADGSLHLRQKVGKQGLLKVYSLISTAQSALYQPDPANIDRERSVALNNRYVHLNSSYRDALSANWWLKAGLAYSFLNDQTQLAPAQIGRKERSLHGKLTLVNQVSQNISLNMGAELIASGYRQHYRDSAAASPKTALFSENLAGAFIEADVYVTPKLVARIGSRTEYSTLLQRGNWSPRINLAYKTGLYSQVSLAYGSFYQSPENDLLIRSSRLDFERANHFILNFQRVRQKQVLRVETYYKQYEHLVKFDKAGSRRYDNNGYGYAQGVDLFWRDTKTWRGTDYWVSYSFIDTKRNYRDLSALQTPSFASAHNLSIVFKRFIAPLKSQVGFTNSVTSGRPYSDPNVSEGEMRKTPVYHDLSVNWSYLHRSNIILYASVSNVTGRKNTFGYLYNPTPDETGIYRRREIGQGATRFVFVGLLVTFSTDKTANQLNNL</sequence>
<organism evidence="4 5">
    <name type="scientific">Nibrella saemangeumensis</name>
    <dbReference type="NCBI Taxonomy" id="1084526"/>
    <lineage>
        <taxon>Bacteria</taxon>
        <taxon>Pseudomonadati</taxon>
        <taxon>Bacteroidota</taxon>
        <taxon>Cytophagia</taxon>
        <taxon>Cytophagales</taxon>
        <taxon>Spirosomataceae</taxon>
        <taxon>Nibrella</taxon>
    </lineage>
</organism>
<accession>A0ABP8NSA1</accession>
<dbReference type="RefSeq" id="WP_345249910.1">
    <property type="nucleotide sequence ID" value="NZ_BAABHD010000084.1"/>
</dbReference>
<evidence type="ECO:0000256" key="2">
    <source>
        <dbReference type="SAM" id="SignalP"/>
    </source>
</evidence>
<dbReference type="Proteomes" id="UP001501175">
    <property type="component" value="Unassembled WGS sequence"/>
</dbReference>
<keyword evidence="1 2" id="KW-0732">Signal</keyword>
<comment type="caution">
    <text evidence="4">The sequence shown here is derived from an EMBL/GenBank/DDBJ whole genome shotgun (WGS) entry which is preliminary data.</text>
</comment>
<dbReference type="Gene3D" id="2.60.40.1120">
    <property type="entry name" value="Carboxypeptidase-like, regulatory domain"/>
    <property type="match status" value="1"/>
</dbReference>
<evidence type="ECO:0000313" key="4">
    <source>
        <dbReference type="EMBL" id="GAA4470207.1"/>
    </source>
</evidence>
<dbReference type="InterPro" id="IPR039426">
    <property type="entry name" value="TonB-dep_rcpt-like"/>
</dbReference>
<feature type="domain" description="TonB-dependent receptor plug" evidence="3">
    <location>
        <begin position="133"/>
        <end position="214"/>
    </location>
</feature>
<name>A0ABP8NSA1_9BACT</name>
<dbReference type="Pfam" id="PF13715">
    <property type="entry name" value="CarbopepD_reg_2"/>
    <property type="match status" value="1"/>
</dbReference>
<evidence type="ECO:0000256" key="1">
    <source>
        <dbReference type="ARBA" id="ARBA00022729"/>
    </source>
</evidence>
<dbReference type="SUPFAM" id="SSF56935">
    <property type="entry name" value="Porins"/>
    <property type="match status" value="1"/>
</dbReference>
<dbReference type="PANTHER" id="PTHR30069:SF29">
    <property type="entry name" value="HEMOGLOBIN AND HEMOGLOBIN-HAPTOGLOBIN-BINDING PROTEIN 1-RELATED"/>
    <property type="match status" value="1"/>
</dbReference>
<dbReference type="InterPro" id="IPR012910">
    <property type="entry name" value="Plug_dom"/>
</dbReference>
<protein>
    <submittedName>
        <fullName evidence="4">TonB-dependent receptor</fullName>
    </submittedName>
</protein>
<reference evidence="5" key="1">
    <citation type="journal article" date="2019" name="Int. J. Syst. Evol. Microbiol.">
        <title>The Global Catalogue of Microorganisms (GCM) 10K type strain sequencing project: providing services to taxonomists for standard genome sequencing and annotation.</title>
        <authorList>
            <consortium name="The Broad Institute Genomics Platform"/>
            <consortium name="The Broad Institute Genome Sequencing Center for Infectious Disease"/>
            <person name="Wu L."/>
            <person name="Ma J."/>
        </authorList>
    </citation>
    <scope>NUCLEOTIDE SEQUENCE [LARGE SCALE GENOMIC DNA]</scope>
    <source>
        <strain evidence="5">JCM 17927</strain>
    </source>
</reference>
<gene>
    <name evidence="4" type="ORF">GCM10023189_58430</name>
</gene>